<protein>
    <submittedName>
        <fullName evidence="2">Uncharacterized protein</fullName>
    </submittedName>
</protein>
<dbReference type="GeneID" id="24101127"/>
<proteinExistence type="predicted"/>
<dbReference type="AlphaFoldDB" id="J4I2T6"/>
<evidence type="ECO:0000313" key="3">
    <source>
        <dbReference type="Proteomes" id="UP000006352"/>
    </source>
</evidence>
<organism evidence="2 3">
    <name type="scientific">Fibroporia radiculosa</name>
    <dbReference type="NCBI Taxonomy" id="599839"/>
    <lineage>
        <taxon>Eukaryota</taxon>
        <taxon>Fungi</taxon>
        <taxon>Dikarya</taxon>
        <taxon>Basidiomycota</taxon>
        <taxon>Agaricomycotina</taxon>
        <taxon>Agaricomycetes</taxon>
        <taxon>Polyporales</taxon>
        <taxon>Fibroporiaceae</taxon>
        <taxon>Fibroporia</taxon>
    </lineage>
</organism>
<dbReference type="EMBL" id="HE797255">
    <property type="protein sequence ID" value="CCM06227.1"/>
    <property type="molecule type" value="Genomic_DNA"/>
</dbReference>
<keyword evidence="1" id="KW-0472">Membrane</keyword>
<dbReference type="Proteomes" id="UP000006352">
    <property type="component" value="Unassembled WGS sequence"/>
</dbReference>
<sequence>MVTKIRTITCQRRFGRFPTAKQGTTPYKNYSLSVYPIASTTILTALLIVTWFLLAILCLVLTLTLLYFKEAYKVEVILTCQPTTPTVNLTPEWPAGVQVMSPAELTPTPFTDLLSALLGFFLTTLLSILALALIVSHTLCLTLCHLE</sequence>
<reference evidence="2 3" key="1">
    <citation type="journal article" date="2012" name="Appl. Environ. Microbiol.">
        <title>Short-read sequencing for genomic analysis of the brown rot fungus Fibroporia radiculosa.</title>
        <authorList>
            <person name="Tang J.D."/>
            <person name="Perkins A.D."/>
            <person name="Sonstegard T.S."/>
            <person name="Schroeder S.G."/>
            <person name="Burgess S.C."/>
            <person name="Diehl S.V."/>
        </authorList>
    </citation>
    <scope>NUCLEOTIDE SEQUENCE [LARGE SCALE GENOMIC DNA]</scope>
    <source>
        <strain evidence="2 3">TFFH 294</strain>
    </source>
</reference>
<keyword evidence="1" id="KW-0812">Transmembrane</keyword>
<keyword evidence="3" id="KW-1185">Reference proteome</keyword>
<feature type="transmembrane region" description="Helical" evidence="1">
    <location>
        <begin position="42"/>
        <end position="68"/>
    </location>
</feature>
<dbReference type="InParanoid" id="J4I2T6"/>
<dbReference type="HOGENOM" id="CLU_148147_0_0_1"/>
<keyword evidence="1" id="KW-1133">Transmembrane helix</keyword>
<dbReference type="RefSeq" id="XP_012185510.1">
    <property type="nucleotide sequence ID" value="XM_012330120.1"/>
</dbReference>
<gene>
    <name evidence="2" type="ORF">FIBRA_08473</name>
</gene>
<evidence type="ECO:0000313" key="2">
    <source>
        <dbReference type="EMBL" id="CCM06227.1"/>
    </source>
</evidence>
<name>J4I2T6_9APHY</name>
<evidence type="ECO:0000256" key="1">
    <source>
        <dbReference type="SAM" id="Phobius"/>
    </source>
</evidence>
<feature type="transmembrane region" description="Helical" evidence="1">
    <location>
        <begin position="113"/>
        <end position="135"/>
    </location>
</feature>
<accession>J4I2T6</accession>